<dbReference type="AlphaFoldDB" id="A0A0F9GUP8"/>
<dbReference type="EMBL" id="LAZR01016897">
    <property type="protein sequence ID" value="KKM02560.1"/>
    <property type="molecule type" value="Genomic_DNA"/>
</dbReference>
<sequence length="124" mass="13689">MEEKSKDTIMTIAWTLIILGLAALFIYIIGKSLGIIHLPVWVTYIPHMGGGATLLGIALQTGRVLQKIKNVEEDVKDINKDIDNVDNKVGILVTDVVAIKTEVNAHETSIKTMDERVHEISKRG</sequence>
<reference evidence="2" key="1">
    <citation type="journal article" date="2015" name="Nature">
        <title>Complex archaea that bridge the gap between prokaryotes and eukaryotes.</title>
        <authorList>
            <person name="Spang A."/>
            <person name="Saw J.H."/>
            <person name="Jorgensen S.L."/>
            <person name="Zaremba-Niedzwiedzka K."/>
            <person name="Martijn J."/>
            <person name="Lind A.E."/>
            <person name="van Eijk R."/>
            <person name="Schleper C."/>
            <person name="Guy L."/>
            <person name="Ettema T.J."/>
        </authorList>
    </citation>
    <scope>NUCLEOTIDE SEQUENCE</scope>
</reference>
<organism evidence="2">
    <name type="scientific">marine sediment metagenome</name>
    <dbReference type="NCBI Taxonomy" id="412755"/>
    <lineage>
        <taxon>unclassified sequences</taxon>
        <taxon>metagenomes</taxon>
        <taxon>ecological metagenomes</taxon>
    </lineage>
</organism>
<protein>
    <submittedName>
        <fullName evidence="2">Uncharacterized protein</fullName>
    </submittedName>
</protein>
<feature type="transmembrane region" description="Helical" evidence="1">
    <location>
        <begin position="36"/>
        <end position="59"/>
    </location>
</feature>
<evidence type="ECO:0000313" key="2">
    <source>
        <dbReference type="EMBL" id="KKM02560.1"/>
    </source>
</evidence>
<accession>A0A0F9GUP8</accession>
<proteinExistence type="predicted"/>
<dbReference type="Gene3D" id="1.20.5.340">
    <property type="match status" value="1"/>
</dbReference>
<keyword evidence="1" id="KW-0472">Membrane</keyword>
<comment type="caution">
    <text evidence="2">The sequence shown here is derived from an EMBL/GenBank/DDBJ whole genome shotgun (WGS) entry which is preliminary data.</text>
</comment>
<evidence type="ECO:0000256" key="1">
    <source>
        <dbReference type="SAM" id="Phobius"/>
    </source>
</evidence>
<keyword evidence="1" id="KW-1133">Transmembrane helix</keyword>
<gene>
    <name evidence="2" type="ORF">LCGC14_1783170</name>
</gene>
<feature type="transmembrane region" description="Helical" evidence="1">
    <location>
        <begin position="12"/>
        <end position="30"/>
    </location>
</feature>
<name>A0A0F9GUP8_9ZZZZ</name>
<keyword evidence="1" id="KW-0812">Transmembrane</keyword>